<dbReference type="InterPro" id="IPR013229">
    <property type="entry name" value="PEGA"/>
</dbReference>
<protein>
    <submittedName>
        <fullName evidence="7">PEGA domain-containing protein</fullName>
    </submittedName>
</protein>
<feature type="region of interest" description="Disordered" evidence="5">
    <location>
        <begin position="1"/>
        <end position="25"/>
    </location>
</feature>
<dbReference type="EMBL" id="SACT01000007">
    <property type="protein sequence ID" value="RVT49837.1"/>
    <property type="molecule type" value="Genomic_DNA"/>
</dbReference>
<evidence type="ECO:0000256" key="3">
    <source>
        <dbReference type="ARBA" id="ARBA00022777"/>
    </source>
</evidence>
<feature type="domain" description="Protein kinase" evidence="6">
    <location>
        <begin position="36"/>
        <end position="305"/>
    </location>
</feature>
<dbReference type="CDD" id="cd14014">
    <property type="entry name" value="STKc_PknB_like"/>
    <property type="match status" value="1"/>
</dbReference>
<dbReference type="InterPro" id="IPR008271">
    <property type="entry name" value="Ser/Thr_kinase_AS"/>
</dbReference>
<keyword evidence="1" id="KW-0808">Transferase</keyword>
<evidence type="ECO:0000256" key="2">
    <source>
        <dbReference type="ARBA" id="ARBA00022741"/>
    </source>
</evidence>
<evidence type="ECO:0000256" key="4">
    <source>
        <dbReference type="ARBA" id="ARBA00022840"/>
    </source>
</evidence>
<evidence type="ECO:0000259" key="6">
    <source>
        <dbReference type="PROSITE" id="PS50011"/>
    </source>
</evidence>
<evidence type="ECO:0000313" key="7">
    <source>
        <dbReference type="EMBL" id="RVT49837.1"/>
    </source>
</evidence>
<keyword evidence="4" id="KW-0067">ATP-binding</keyword>
<dbReference type="Proteomes" id="UP000288178">
    <property type="component" value="Unassembled WGS sequence"/>
</dbReference>
<dbReference type="Pfam" id="PF00069">
    <property type="entry name" value="Pkinase"/>
    <property type="match status" value="1"/>
</dbReference>
<dbReference type="PROSITE" id="PS00108">
    <property type="entry name" value="PROTEIN_KINASE_ST"/>
    <property type="match status" value="1"/>
</dbReference>
<dbReference type="GO" id="GO:0004674">
    <property type="term" value="F:protein serine/threonine kinase activity"/>
    <property type="evidence" value="ECO:0007669"/>
    <property type="project" value="TreeGrafter"/>
</dbReference>
<organism evidence="7 8">
    <name type="scientific">Rubrivivax albus</name>
    <dbReference type="NCBI Taxonomy" id="2499835"/>
    <lineage>
        <taxon>Bacteria</taxon>
        <taxon>Pseudomonadati</taxon>
        <taxon>Pseudomonadota</taxon>
        <taxon>Betaproteobacteria</taxon>
        <taxon>Burkholderiales</taxon>
        <taxon>Sphaerotilaceae</taxon>
        <taxon>Rubrivivax</taxon>
    </lineage>
</organism>
<dbReference type="AlphaFoldDB" id="A0A3S2VVE7"/>
<dbReference type="PANTHER" id="PTHR43289">
    <property type="entry name" value="MITOGEN-ACTIVATED PROTEIN KINASE KINASE KINASE 20-RELATED"/>
    <property type="match status" value="1"/>
</dbReference>
<dbReference type="PANTHER" id="PTHR43289:SF6">
    <property type="entry name" value="SERINE_THREONINE-PROTEIN KINASE NEKL-3"/>
    <property type="match status" value="1"/>
</dbReference>
<dbReference type="Gene3D" id="1.10.510.10">
    <property type="entry name" value="Transferase(Phosphotransferase) domain 1"/>
    <property type="match status" value="1"/>
</dbReference>
<evidence type="ECO:0000256" key="1">
    <source>
        <dbReference type="ARBA" id="ARBA00022679"/>
    </source>
</evidence>
<feature type="compositionally biased region" description="Pro residues" evidence="5">
    <location>
        <begin position="8"/>
        <end position="21"/>
    </location>
</feature>
<evidence type="ECO:0000313" key="8">
    <source>
        <dbReference type="Proteomes" id="UP000288178"/>
    </source>
</evidence>
<dbReference type="GO" id="GO:0005524">
    <property type="term" value="F:ATP binding"/>
    <property type="evidence" value="ECO:0007669"/>
    <property type="project" value="UniProtKB-KW"/>
</dbReference>
<dbReference type="SMART" id="SM00220">
    <property type="entry name" value="S_TKc"/>
    <property type="match status" value="1"/>
</dbReference>
<dbReference type="Gene3D" id="3.30.200.20">
    <property type="entry name" value="Phosphorylase Kinase, domain 1"/>
    <property type="match status" value="1"/>
</dbReference>
<keyword evidence="8" id="KW-1185">Reference proteome</keyword>
<name>A0A3S2VVE7_9BURK</name>
<proteinExistence type="predicted"/>
<dbReference type="Pfam" id="PF08308">
    <property type="entry name" value="PEGA"/>
    <property type="match status" value="1"/>
</dbReference>
<evidence type="ECO:0000256" key="5">
    <source>
        <dbReference type="SAM" id="MobiDB-lite"/>
    </source>
</evidence>
<gene>
    <name evidence="7" type="ORF">ENE75_19005</name>
</gene>
<sequence length="504" mass="52834">MDGRWPEPAEPLPLNSEPPPADELSAEPTLQHIGRYALKRKLGEGGLGNVHEAWDPLLSRTVAVKTLQFDVDPPERLALDRLFLNEARAVAGLNHPHIVTVHDAGLSAHGVYIAMERLRGRDLRQAIASGWRPRPGQAAYLVRRVADALAYAHARGVVHCDIKPANIFLTGKDKPTVLDFGIARIAHGAQCTLSAAQPALDGLVAGSPHYLAPEQLQGGTIDGRTDVYSLGVVLYELLAGRKAFEGDSLQQITNAVLHVNPAPADALQPAVPAGLAAVASKAMARDPAERFASAAEFALALRPWQERTSAEEPRKGADPGQRRRLLVLLPMLGAAMALGAASTWWWHAPADAPASTAIAVAATPPAAAALVPPVEATPAEDALANDAAASAPDAVPSATTVAEAPPPPTAAKPRPRPARTKPAAPAPTPTAAPPAMGTVRLAISPWGEIEVNGQPAGLTPPLATLTLPAGSHRITVRNGDFPPYSTQVDVDADQPVTLRHRFGS</sequence>
<dbReference type="InterPro" id="IPR011009">
    <property type="entry name" value="Kinase-like_dom_sf"/>
</dbReference>
<comment type="caution">
    <text evidence="7">The sequence shown here is derived from an EMBL/GenBank/DDBJ whole genome shotgun (WGS) entry which is preliminary data.</text>
</comment>
<feature type="compositionally biased region" description="Low complexity" evidence="5">
    <location>
        <begin position="387"/>
        <end position="403"/>
    </location>
</feature>
<dbReference type="SUPFAM" id="SSF56112">
    <property type="entry name" value="Protein kinase-like (PK-like)"/>
    <property type="match status" value="1"/>
</dbReference>
<dbReference type="PROSITE" id="PS50011">
    <property type="entry name" value="PROTEIN_KINASE_DOM"/>
    <property type="match status" value="1"/>
</dbReference>
<keyword evidence="3" id="KW-0418">Kinase</keyword>
<accession>A0A3S2VVE7</accession>
<reference evidence="7 8" key="1">
    <citation type="submission" date="2019-01" db="EMBL/GenBank/DDBJ databases">
        <authorList>
            <person name="Chen W.-M."/>
        </authorList>
    </citation>
    <scope>NUCLEOTIDE SEQUENCE [LARGE SCALE GENOMIC DNA]</scope>
    <source>
        <strain evidence="7 8">ICH-3</strain>
    </source>
</reference>
<dbReference type="InterPro" id="IPR000719">
    <property type="entry name" value="Prot_kinase_dom"/>
</dbReference>
<feature type="region of interest" description="Disordered" evidence="5">
    <location>
        <begin position="387"/>
        <end position="435"/>
    </location>
</feature>
<dbReference type="OrthoDB" id="9791419at2"/>
<keyword evidence="2" id="KW-0547">Nucleotide-binding</keyword>